<evidence type="ECO:0000256" key="6">
    <source>
        <dbReference type="SAM" id="Phobius"/>
    </source>
</evidence>
<evidence type="ECO:0000313" key="9">
    <source>
        <dbReference type="Proteomes" id="UP000542125"/>
    </source>
</evidence>
<dbReference type="GO" id="GO:0020037">
    <property type="term" value="F:heme binding"/>
    <property type="evidence" value="ECO:0007669"/>
    <property type="project" value="TreeGrafter"/>
</dbReference>
<evidence type="ECO:0000256" key="5">
    <source>
        <dbReference type="ARBA" id="ARBA00023136"/>
    </source>
</evidence>
<feature type="transmembrane region" description="Helical" evidence="6">
    <location>
        <begin position="55"/>
        <end position="73"/>
    </location>
</feature>
<evidence type="ECO:0000313" key="8">
    <source>
        <dbReference type="EMBL" id="NYE85221.1"/>
    </source>
</evidence>
<feature type="domain" description="Cytochrome b561 bacterial/Ni-hydrogenase" evidence="7">
    <location>
        <begin position="20"/>
        <end position="191"/>
    </location>
</feature>
<gene>
    <name evidence="8" type="ORF">FHW18_004528</name>
</gene>
<evidence type="ECO:0000256" key="3">
    <source>
        <dbReference type="ARBA" id="ARBA00022692"/>
    </source>
</evidence>
<feature type="transmembrane region" description="Helical" evidence="6">
    <location>
        <begin position="213"/>
        <end position="230"/>
    </location>
</feature>
<organism evidence="8 9">
    <name type="scientific">Pigmentiphaga litoralis</name>
    <dbReference type="NCBI Taxonomy" id="516702"/>
    <lineage>
        <taxon>Bacteria</taxon>
        <taxon>Pseudomonadati</taxon>
        <taxon>Pseudomonadota</taxon>
        <taxon>Betaproteobacteria</taxon>
        <taxon>Burkholderiales</taxon>
        <taxon>Alcaligenaceae</taxon>
        <taxon>Pigmentiphaga</taxon>
    </lineage>
</organism>
<keyword evidence="3 6" id="KW-0812">Transmembrane</keyword>
<feature type="transmembrane region" description="Helical" evidence="6">
    <location>
        <begin position="27"/>
        <end position="49"/>
    </location>
</feature>
<keyword evidence="9" id="KW-1185">Reference proteome</keyword>
<keyword evidence="5 6" id="KW-0472">Membrane</keyword>
<dbReference type="Gene3D" id="1.20.950.20">
    <property type="entry name" value="Transmembrane di-heme cytochromes, Chain C"/>
    <property type="match status" value="1"/>
</dbReference>
<name>A0A7Y9IY78_9BURK</name>
<accession>A0A7Y9IY78</accession>
<sequence>MTASSLLSYPTMASPKKIRVWDLPTRLFHWLLVACIVGSYVTIKVGGLWLDYHLLFGYTTLGLILFRIVWGFVGPEPVRFRHFVRGPAAVMAYLKGTRVRDTGHNPLGAVSVVAMLALLGYQAVTGLFATDDILSSGPLSARVDSDLASTLTGLHKLDEWPILILVALHVLAIIYYRIAKKQKLAAAMITGDAPADEFHSAAEPTRDTWKVRGTALVIAVVAAGVVYWITTLRVSSGY</sequence>
<comment type="caution">
    <text evidence="8">The sequence shown here is derived from an EMBL/GenBank/DDBJ whole genome shotgun (WGS) entry which is preliminary data.</text>
</comment>
<evidence type="ECO:0000259" key="7">
    <source>
        <dbReference type="Pfam" id="PF01292"/>
    </source>
</evidence>
<dbReference type="Pfam" id="PF01292">
    <property type="entry name" value="Ni_hydr_CYTB"/>
    <property type="match status" value="1"/>
</dbReference>
<protein>
    <submittedName>
        <fullName evidence="8">Cytochrome b</fullName>
    </submittedName>
</protein>
<dbReference type="GO" id="GO:0009055">
    <property type="term" value="F:electron transfer activity"/>
    <property type="evidence" value="ECO:0007669"/>
    <property type="project" value="InterPro"/>
</dbReference>
<reference evidence="8 9" key="1">
    <citation type="submission" date="2020-07" db="EMBL/GenBank/DDBJ databases">
        <title>Genomic Encyclopedia of Type Strains, Phase IV (KMG-V): Genome sequencing to study the core and pangenomes of soil and plant-associated prokaryotes.</title>
        <authorList>
            <person name="Whitman W."/>
        </authorList>
    </citation>
    <scope>NUCLEOTIDE SEQUENCE [LARGE SCALE GENOMIC DNA]</scope>
    <source>
        <strain evidence="8 9">SAS40</strain>
    </source>
</reference>
<dbReference type="SUPFAM" id="SSF81342">
    <property type="entry name" value="Transmembrane di-heme cytochromes"/>
    <property type="match status" value="1"/>
</dbReference>
<feature type="transmembrane region" description="Helical" evidence="6">
    <location>
        <begin position="160"/>
        <end position="178"/>
    </location>
</feature>
<comment type="subcellular location">
    <subcellularLocation>
        <location evidence="1">Cell membrane</location>
        <topology evidence="1">Multi-pass membrane protein</topology>
    </subcellularLocation>
</comment>
<dbReference type="Proteomes" id="UP000542125">
    <property type="component" value="Unassembled WGS sequence"/>
</dbReference>
<dbReference type="EMBL" id="JACBYR010000002">
    <property type="protein sequence ID" value="NYE85221.1"/>
    <property type="molecule type" value="Genomic_DNA"/>
</dbReference>
<dbReference type="InterPro" id="IPR051542">
    <property type="entry name" value="Hydrogenase_cytochrome"/>
</dbReference>
<keyword evidence="2" id="KW-1003">Cell membrane</keyword>
<dbReference type="PANTHER" id="PTHR30485:SF2">
    <property type="entry name" value="BLL0597 PROTEIN"/>
    <property type="match status" value="1"/>
</dbReference>
<dbReference type="RefSeq" id="WP_257022598.1">
    <property type="nucleotide sequence ID" value="NZ_JACBYR010000002.1"/>
</dbReference>
<keyword evidence="4 6" id="KW-1133">Transmembrane helix</keyword>
<dbReference type="InterPro" id="IPR011577">
    <property type="entry name" value="Cyt_b561_bac/Ni-Hgenase"/>
</dbReference>
<evidence type="ECO:0000256" key="1">
    <source>
        <dbReference type="ARBA" id="ARBA00004651"/>
    </source>
</evidence>
<evidence type="ECO:0000256" key="4">
    <source>
        <dbReference type="ARBA" id="ARBA00022989"/>
    </source>
</evidence>
<dbReference type="InterPro" id="IPR016174">
    <property type="entry name" value="Di-haem_cyt_TM"/>
</dbReference>
<proteinExistence type="predicted"/>
<evidence type="ECO:0000256" key="2">
    <source>
        <dbReference type="ARBA" id="ARBA00022475"/>
    </source>
</evidence>
<dbReference type="PANTHER" id="PTHR30485">
    <property type="entry name" value="NI/FE-HYDROGENASE 1 B-TYPE CYTOCHROME SUBUNIT"/>
    <property type="match status" value="1"/>
</dbReference>
<dbReference type="GO" id="GO:0022904">
    <property type="term" value="P:respiratory electron transport chain"/>
    <property type="evidence" value="ECO:0007669"/>
    <property type="project" value="InterPro"/>
</dbReference>
<dbReference type="AlphaFoldDB" id="A0A7Y9IY78"/>
<feature type="transmembrane region" description="Helical" evidence="6">
    <location>
        <begin position="107"/>
        <end position="129"/>
    </location>
</feature>
<dbReference type="GO" id="GO:0005886">
    <property type="term" value="C:plasma membrane"/>
    <property type="evidence" value="ECO:0007669"/>
    <property type="project" value="UniProtKB-SubCell"/>
</dbReference>